<feature type="domain" description="C2H2-type" evidence="14">
    <location>
        <begin position="263"/>
        <end position="290"/>
    </location>
</feature>
<evidence type="ECO:0000313" key="16">
    <source>
        <dbReference type="EMBL" id="CAH1113704.1"/>
    </source>
</evidence>
<dbReference type="FunFam" id="3.30.160.60:FF:002343">
    <property type="entry name" value="Zinc finger protein 33A"/>
    <property type="match status" value="1"/>
</dbReference>
<keyword evidence="8" id="KW-0805">Transcription regulation</keyword>
<reference evidence="16" key="1">
    <citation type="submission" date="2022-01" db="EMBL/GenBank/DDBJ databases">
        <authorList>
            <person name="King R."/>
        </authorList>
    </citation>
    <scope>NUCLEOTIDE SEQUENCE</scope>
</reference>
<feature type="binding site" evidence="13">
    <location>
        <position position="73"/>
    </location>
    <ligand>
        <name>Zn(2+)</name>
        <dbReference type="ChEBI" id="CHEBI:29105"/>
    </ligand>
</feature>
<keyword evidence="10" id="KW-0804">Transcription</keyword>
<evidence type="ECO:0000256" key="9">
    <source>
        <dbReference type="ARBA" id="ARBA00023125"/>
    </source>
</evidence>
<gene>
    <name evidence="16" type="ORF">PSYICH_LOCUS13828</name>
</gene>
<dbReference type="FunFam" id="3.30.160.60:FF:000264">
    <property type="entry name" value="Zinc finger protein 236"/>
    <property type="match status" value="1"/>
</dbReference>
<dbReference type="PROSITE" id="PS50157">
    <property type="entry name" value="ZINC_FINGER_C2H2_2"/>
    <property type="match status" value="9"/>
</dbReference>
<feature type="domain" description="C2H2-type" evidence="14">
    <location>
        <begin position="375"/>
        <end position="402"/>
    </location>
</feature>
<dbReference type="InterPro" id="IPR012934">
    <property type="entry name" value="Znf_AD"/>
</dbReference>
<dbReference type="PROSITE" id="PS51915">
    <property type="entry name" value="ZAD"/>
    <property type="match status" value="1"/>
</dbReference>
<keyword evidence="6 12" id="KW-0863">Zinc-finger</keyword>
<feature type="domain" description="C2H2-type" evidence="14">
    <location>
        <begin position="165"/>
        <end position="188"/>
    </location>
</feature>
<dbReference type="FunFam" id="3.30.160.60:FF:000145">
    <property type="entry name" value="Zinc finger protein 574"/>
    <property type="match status" value="1"/>
</dbReference>
<comment type="function">
    <text evidence="1">May be involved in transcriptional regulation.</text>
</comment>
<dbReference type="InterPro" id="IPR036236">
    <property type="entry name" value="Znf_C2H2_sf"/>
</dbReference>
<evidence type="ECO:0000256" key="8">
    <source>
        <dbReference type="ARBA" id="ARBA00023015"/>
    </source>
</evidence>
<dbReference type="FunFam" id="3.30.160.60:FF:000065">
    <property type="entry name" value="B-cell CLL/lymphoma 6, member B"/>
    <property type="match status" value="1"/>
</dbReference>
<feature type="binding site" evidence="13">
    <location>
        <position position="24"/>
    </location>
    <ligand>
        <name>Zn(2+)</name>
        <dbReference type="ChEBI" id="CHEBI:29105"/>
    </ligand>
</feature>
<feature type="domain" description="C2H2-type" evidence="14">
    <location>
        <begin position="347"/>
        <end position="374"/>
    </location>
</feature>
<dbReference type="GO" id="GO:0000981">
    <property type="term" value="F:DNA-binding transcription factor activity, RNA polymerase II-specific"/>
    <property type="evidence" value="ECO:0007669"/>
    <property type="project" value="TreeGrafter"/>
</dbReference>
<dbReference type="Pfam" id="PF13912">
    <property type="entry name" value="zf-C2H2_6"/>
    <property type="match status" value="1"/>
</dbReference>
<evidence type="ECO:0000256" key="12">
    <source>
        <dbReference type="PROSITE-ProRule" id="PRU00042"/>
    </source>
</evidence>
<feature type="binding site" evidence="13">
    <location>
        <position position="76"/>
    </location>
    <ligand>
        <name>Zn(2+)</name>
        <dbReference type="ChEBI" id="CHEBI:29105"/>
    </ligand>
</feature>
<evidence type="ECO:0000259" key="14">
    <source>
        <dbReference type="PROSITE" id="PS50157"/>
    </source>
</evidence>
<feature type="domain" description="C2H2-type" evidence="14">
    <location>
        <begin position="403"/>
        <end position="429"/>
    </location>
</feature>
<dbReference type="Gene3D" id="3.40.1800.20">
    <property type="match status" value="1"/>
</dbReference>
<accession>A0A9P0GHC3</accession>
<feature type="domain" description="C2H2-type" evidence="14">
    <location>
        <begin position="291"/>
        <end position="318"/>
    </location>
</feature>
<dbReference type="EMBL" id="OV651819">
    <property type="protein sequence ID" value="CAH1113704.1"/>
    <property type="molecule type" value="Genomic_DNA"/>
</dbReference>
<evidence type="ECO:0000256" key="4">
    <source>
        <dbReference type="ARBA" id="ARBA00022723"/>
    </source>
</evidence>
<evidence type="ECO:0000313" key="17">
    <source>
        <dbReference type="Proteomes" id="UP001153636"/>
    </source>
</evidence>
<organism evidence="16 17">
    <name type="scientific">Psylliodes chrysocephalus</name>
    <dbReference type="NCBI Taxonomy" id="3402493"/>
    <lineage>
        <taxon>Eukaryota</taxon>
        <taxon>Metazoa</taxon>
        <taxon>Ecdysozoa</taxon>
        <taxon>Arthropoda</taxon>
        <taxon>Hexapoda</taxon>
        <taxon>Insecta</taxon>
        <taxon>Pterygota</taxon>
        <taxon>Neoptera</taxon>
        <taxon>Endopterygota</taxon>
        <taxon>Coleoptera</taxon>
        <taxon>Polyphaga</taxon>
        <taxon>Cucujiformia</taxon>
        <taxon>Chrysomeloidea</taxon>
        <taxon>Chrysomelidae</taxon>
        <taxon>Galerucinae</taxon>
        <taxon>Alticini</taxon>
        <taxon>Psylliodes</taxon>
    </lineage>
</organism>
<dbReference type="GO" id="GO:0005634">
    <property type="term" value="C:nucleus"/>
    <property type="evidence" value="ECO:0007669"/>
    <property type="project" value="UniProtKB-SubCell"/>
</dbReference>
<dbReference type="GO" id="GO:0008270">
    <property type="term" value="F:zinc ion binding"/>
    <property type="evidence" value="ECO:0007669"/>
    <property type="project" value="UniProtKB-UniRule"/>
</dbReference>
<dbReference type="FunFam" id="3.30.160.60:FF:001266">
    <property type="entry name" value="Zinc finger protein 662"/>
    <property type="match status" value="1"/>
</dbReference>
<dbReference type="PROSITE" id="PS00028">
    <property type="entry name" value="ZINC_FINGER_C2H2_1"/>
    <property type="match status" value="8"/>
</dbReference>
<dbReference type="FunFam" id="3.30.160.60:FF:000060">
    <property type="entry name" value="zinc finger protein 436"/>
    <property type="match status" value="1"/>
</dbReference>
<evidence type="ECO:0000256" key="1">
    <source>
        <dbReference type="ARBA" id="ARBA00003767"/>
    </source>
</evidence>
<dbReference type="Proteomes" id="UP001153636">
    <property type="component" value="Chromosome 7"/>
</dbReference>
<keyword evidence="7 13" id="KW-0862">Zinc</keyword>
<evidence type="ECO:0000256" key="11">
    <source>
        <dbReference type="ARBA" id="ARBA00023242"/>
    </source>
</evidence>
<dbReference type="SUPFAM" id="SSF57716">
    <property type="entry name" value="Glucocorticoid receptor-like (DNA-binding domain)"/>
    <property type="match status" value="1"/>
</dbReference>
<dbReference type="SUPFAM" id="SSF57667">
    <property type="entry name" value="beta-beta-alpha zinc fingers"/>
    <property type="match status" value="5"/>
</dbReference>
<comment type="similarity">
    <text evidence="3">Belongs to the krueppel C2H2-type zinc-finger protein family.</text>
</comment>
<feature type="binding site" evidence="13">
    <location>
        <position position="27"/>
    </location>
    <ligand>
        <name>Zn(2+)</name>
        <dbReference type="ChEBI" id="CHEBI:29105"/>
    </ligand>
</feature>
<comment type="subcellular location">
    <subcellularLocation>
        <location evidence="2">Nucleus</location>
    </subcellularLocation>
</comment>
<dbReference type="InterPro" id="IPR013087">
    <property type="entry name" value="Znf_C2H2_type"/>
</dbReference>
<feature type="domain" description="ZAD" evidence="15">
    <location>
        <begin position="22"/>
        <end position="100"/>
    </location>
</feature>
<dbReference type="Gene3D" id="3.30.160.60">
    <property type="entry name" value="Classic Zinc Finger"/>
    <property type="match status" value="8"/>
</dbReference>
<keyword evidence="17" id="KW-1185">Reference proteome</keyword>
<dbReference type="PANTHER" id="PTHR24381:SF393">
    <property type="entry name" value="CHROMATIN-LINKED ADAPTOR FOR MSL PROTEINS, ISOFORM B"/>
    <property type="match status" value="1"/>
</dbReference>
<evidence type="ECO:0000256" key="5">
    <source>
        <dbReference type="ARBA" id="ARBA00022737"/>
    </source>
</evidence>
<protein>
    <submittedName>
        <fullName evidence="16">Uncharacterized protein</fullName>
    </submittedName>
</protein>
<dbReference type="AlphaFoldDB" id="A0A9P0GHC3"/>
<dbReference type="Pfam" id="PF00096">
    <property type="entry name" value="zf-C2H2"/>
    <property type="match status" value="7"/>
</dbReference>
<evidence type="ECO:0000259" key="15">
    <source>
        <dbReference type="PROSITE" id="PS51915"/>
    </source>
</evidence>
<keyword evidence="11" id="KW-0539">Nucleus</keyword>
<proteinExistence type="inferred from homology"/>
<evidence type="ECO:0000256" key="13">
    <source>
        <dbReference type="PROSITE-ProRule" id="PRU01263"/>
    </source>
</evidence>
<dbReference type="Pfam" id="PF12874">
    <property type="entry name" value="zf-met"/>
    <property type="match status" value="1"/>
</dbReference>
<feature type="domain" description="C2H2-type" evidence="14">
    <location>
        <begin position="223"/>
        <end position="250"/>
    </location>
</feature>
<evidence type="ECO:0000256" key="3">
    <source>
        <dbReference type="ARBA" id="ARBA00006991"/>
    </source>
</evidence>
<sequence>MSGQGRYLKNMEIANLVSNKNTICRICLELNTNLTSLFDHIDVNEIKRSLELLLLECTSIQISRIDRYPQNICKICCDHLKSFYLFKQKCYKSLEQFKKALEGSKISFAVENKLIQKDTGFVEPNDNLNVDDTNKNNISDAGNDSFCNTEPLSNSDVDEPNSLDFSCETCGKTFLNKLDYKNHEKEHSVTTIAKFLCTICGKKFTRHSSVKRHMTTHTGLKPYSCSYCNSNFTQSGTLSLHLRIHKENENLKKIEQKPDDKLNLCSICGKSFKQTSSLTVHLRRHSGERPYSCNICHKRFISNSKLSSHARIHTGERPYSCKYCQKSFSQSTILNKHVKTHLDIKQYQCSYCPKLFSSSYYRNIHIRKHTGEKPLICNICQKSFSDPKNLKEHTAIHNESKPFLCVTCGKTFRRIHHLRFHMKTHSKNQ</sequence>
<evidence type="ECO:0000256" key="10">
    <source>
        <dbReference type="ARBA" id="ARBA00023163"/>
    </source>
</evidence>
<keyword evidence="5" id="KW-0677">Repeat</keyword>
<dbReference type="PANTHER" id="PTHR24381">
    <property type="entry name" value="ZINC FINGER PROTEIN"/>
    <property type="match status" value="1"/>
</dbReference>
<dbReference type="GO" id="GO:0000977">
    <property type="term" value="F:RNA polymerase II transcription regulatory region sequence-specific DNA binding"/>
    <property type="evidence" value="ECO:0007669"/>
    <property type="project" value="TreeGrafter"/>
</dbReference>
<evidence type="ECO:0000256" key="6">
    <source>
        <dbReference type="ARBA" id="ARBA00022771"/>
    </source>
</evidence>
<evidence type="ECO:0000256" key="7">
    <source>
        <dbReference type="ARBA" id="ARBA00022833"/>
    </source>
</evidence>
<feature type="domain" description="C2H2-type" evidence="14">
    <location>
        <begin position="319"/>
        <end position="346"/>
    </location>
</feature>
<keyword evidence="9" id="KW-0238">DNA-binding</keyword>
<feature type="domain" description="C2H2-type" evidence="14">
    <location>
        <begin position="195"/>
        <end position="222"/>
    </location>
</feature>
<evidence type="ECO:0000256" key="2">
    <source>
        <dbReference type="ARBA" id="ARBA00004123"/>
    </source>
</evidence>
<dbReference type="SMART" id="SM00355">
    <property type="entry name" value="ZnF_C2H2"/>
    <property type="match status" value="9"/>
</dbReference>
<dbReference type="FunFam" id="3.30.160.60:FF:000557">
    <property type="entry name" value="zinc finger and SCAN domain-containing protein 29"/>
    <property type="match status" value="1"/>
</dbReference>
<keyword evidence="4 13" id="KW-0479">Metal-binding</keyword>
<dbReference type="SMART" id="SM00868">
    <property type="entry name" value="zf-AD"/>
    <property type="match status" value="1"/>
</dbReference>
<dbReference type="OrthoDB" id="6077919at2759"/>
<dbReference type="Pfam" id="PF07776">
    <property type="entry name" value="zf-AD"/>
    <property type="match status" value="1"/>
</dbReference>
<name>A0A9P0GHC3_9CUCU</name>